<dbReference type="AlphaFoldDB" id="A0A4Y7KZP4"/>
<dbReference type="FunFam" id="1.20.120.1630:FF:000017">
    <property type="entry name" value="3-oxo-5-alpha-steroid 4-dehydrogenase family protein"/>
    <property type="match status" value="1"/>
</dbReference>
<protein>
    <recommendedName>
        <fullName evidence="7">3-oxo-5-alpha-steroid 4-dehydrogenase C-terminal domain-containing protein</fullName>
    </recommendedName>
</protein>
<evidence type="ECO:0000313" key="9">
    <source>
        <dbReference type="Proteomes" id="UP000316621"/>
    </source>
</evidence>
<dbReference type="EMBL" id="CM010723">
    <property type="protein sequence ID" value="RZC77842.1"/>
    <property type="molecule type" value="Genomic_DNA"/>
</dbReference>
<keyword evidence="5 6" id="KW-0472">Membrane</keyword>
<dbReference type="Proteomes" id="UP000316621">
    <property type="component" value="Chromosome 9"/>
</dbReference>
<dbReference type="Gene3D" id="1.20.120.1630">
    <property type="match status" value="1"/>
</dbReference>
<dbReference type="GO" id="GO:0016020">
    <property type="term" value="C:membrane"/>
    <property type="evidence" value="ECO:0007669"/>
    <property type="project" value="UniProtKB-SubCell"/>
</dbReference>
<feature type="transmembrane region" description="Helical" evidence="6">
    <location>
        <begin position="160"/>
        <end position="179"/>
    </location>
</feature>
<evidence type="ECO:0000259" key="7">
    <source>
        <dbReference type="Pfam" id="PF02544"/>
    </source>
</evidence>
<dbReference type="PANTHER" id="PTHR10556">
    <property type="entry name" value="3-OXO-5-ALPHA-STEROID 4-DEHYDROGENASE"/>
    <property type="match status" value="1"/>
</dbReference>
<comment type="similarity">
    <text evidence="2">Belongs to the steroid 5-alpha reductase family.</text>
</comment>
<dbReference type="OMA" id="KFWHVVA"/>
<evidence type="ECO:0000256" key="1">
    <source>
        <dbReference type="ARBA" id="ARBA00004141"/>
    </source>
</evidence>
<feature type="domain" description="3-oxo-5-alpha-steroid 4-dehydrogenase C-terminal" evidence="7">
    <location>
        <begin position="161"/>
        <end position="271"/>
    </location>
</feature>
<evidence type="ECO:0000313" key="8">
    <source>
        <dbReference type="EMBL" id="RZC77842.1"/>
    </source>
</evidence>
<dbReference type="InterPro" id="IPR039357">
    <property type="entry name" value="SRD5A/TECR"/>
</dbReference>
<comment type="subcellular location">
    <subcellularLocation>
        <location evidence="1">Membrane</location>
        <topology evidence="1">Multi-pass membrane protein</topology>
    </subcellularLocation>
</comment>
<dbReference type="STRING" id="3469.A0A4Y7KZP4"/>
<gene>
    <name evidence="8" type="ORF">C5167_002023</name>
</gene>
<dbReference type="GO" id="GO:0006629">
    <property type="term" value="P:lipid metabolic process"/>
    <property type="evidence" value="ECO:0007669"/>
    <property type="project" value="InterPro"/>
</dbReference>
<dbReference type="PROSITE" id="PS50244">
    <property type="entry name" value="S5A_REDUCTASE"/>
    <property type="match status" value="1"/>
</dbReference>
<feature type="transmembrane region" description="Helical" evidence="6">
    <location>
        <begin position="200"/>
        <end position="221"/>
    </location>
</feature>
<feature type="transmembrane region" description="Helical" evidence="6">
    <location>
        <begin position="227"/>
        <end position="247"/>
    </location>
</feature>
<evidence type="ECO:0000256" key="3">
    <source>
        <dbReference type="ARBA" id="ARBA00022692"/>
    </source>
</evidence>
<dbReference type="GO" id="GO:0016627">
    <property type="term" value="F:oxidoreductase activity, acting on the CH-CH group of donors"/>
    <property type="evidence" value="ECO:0007669"/>
    <property type="project" value="InterPro"/>
</dbReference>
<dbReference type="OrthoDB" id="5788137at2759"/>
<evidence type="ECO:0000256" key="4">
    <source>
        <dbReference type="ARBA" id="ARBA00022989"/>
    </source>
</evidence>
<keyword evidence="3 6" id="KW-0812">Transmembrane</keyword>
<keyword evidence="4 6" id="KW-1133">Transmembrane helix</keyword>
<feature type="transmembrane region" description="Helical" evidence="6">
    <location>
        <begin position="126"/>
        <end position="148"/>
    </location>
</feature>
<evidence type="ECO:0000256" key="5">
    <source>
        <dbReference type="ARBA" id="ARBA00023136"/>
    </source>
</evidence>
<organism evidence="8 9">
    <name type="scientific">Papaver somniferum</name>
    <name type="common">Opium poppy</name>
    <dbReference type="NCBI Taxonomy" id="3469"/>
    <lineage>
        <taxon>Eukaryota</taxon>
        <taxon>Viridiplantae</taxon>
        <taxon>Streptophyta</taxon>
        <taxon>Embryophyta</taxon>
        <taxon>Tracheophyta</taxon>
        <taxon>Spermatophyta</taxon>
        <taxon>Magnoliopsida</taxon>
        <taxon>Ranunculales</taxon>
        <taxon>Papaveraceae</taxon>
        <taxon>Papaveroideae</taxon>
        <taxon>Papaver</taxon>
    </lineage>
</organism>
<dbReference type="Pfam" id="PF02544">
    <property type="entry name" value="Steroid_dh"/>
    <property type="match status" value="1"/>
</dbReference>
<dbReference type="InterPro" id="IPR001104">
    <property type="entry name" value="3-oxo-5_a-steroid_4-DH_C"/>
</dbReference>
<proteinExistence type="inferred from homology"/>
<evidence type="ECO:0000256" key="2">
    <source>
        <dbReference type="ARBA" id="ARBA00007742"/>
    </source>
</evidence>
<feature type="transmembrane region" description="Helical" evidence="6">
    <location>
        <begin position="20"/>
        <end position="40"/>
    </location>
</feature>
<evidence type="ECO:0000256" key="6">
    <source>
        <dbReference type="SAM" id="Phobius"/>
    </source>
</evidence>
<reference evidence="8 9" key="1">
    <citation type="journal article" date="2018" name="Science">
        <title>The opium poppy genome and morphinan production.</title>
        <authorList>
            <person name="Guo L."/>
            <person name="Winzer T."/>
            <person name="Yang X."/>
            <person name="Li Y."/>
            <person name="Ning Z."/>
            <person name="He Z."/>
            <person name="Teodor R."/>
            <person name="Lu Y."/>
            <person name="Bowser T.A."/>
            <person name="Graham I.A."/>
            <person name="Ye K."/>
        </authorList>
    </citation>
    <scope>NUCLEOTIDE SEQUENCE [LARGE SCALE GENOMIC DNA]</scope>
    <source>
        <strain evidence="9">cv. HN1</strain>
        <tissue evidence="8">Leaves</tissue>
    </source>
</reference>
<accession>A0A4Y7KZP4</accession>
<dbReference type="PANTHER" id="PTHR10556:SF35">
    <property type="entry name" value="3-OXO-5-ALPHA-STEROID 4-DEHYDROGENASE FAMILY PROTEIN"/>
    <property type="match status" value="1"/>
</dbReference>
<name>A0A4Y7KZP4_PAPSO</name>
<keyword evidence="9" id="KW-1185">Reference proteome</keyword>
<feature type="transmembrane region" description="Helical" evidence="6">
    <location>
        <begin position="71"/>
        <end position="90"/>
    </location>
</feature>
<dbReference type="Gramene" id="RZC77842">
    <property type="protein sequence ID" value="RZC77842"/>
    <property type="gene ID" value="C5167_002023"/>
</dbReference>
<sequence length="271" mass="30334">MSMVISLFDKFLFPPPPSIFITTMSVISFVSLANSGLSELRGKHLGYSKFWNADSNNKPVKKESTKLSSRTGMLLLYTPAFLAGAISFWLCPNHDFRFLLVNSAVTFHFFKRVFEVLFVHKYSGGMVLDSAIVISLSYTLSAVSMIYNQHLMQGIPDPQIDLKLVGGVVFLAGIVGNFYHHYILANLRGKSDKGYKIPTGGLFGSVICPHYLFEILIFVGISLMSQTLYPIAFTAGTACYLTGRSYATRKWYLSKFENFPKHIKALVPFVF</sequence>